<feature type="signal peptide" evidence="2">
    <location>
        <begin position="1"/>
        <end position="27"/>
    </location>
</feature>
<dbReference type="EMBL" id="SSWH01000007">
    <property type="protein sequence ID" value="THJ66217.1"/>
    <property type="molecule type" value="Genomic_DNA"/>
</dbReference>
<dbReference type="AlphaFoldDB" id="A0A4S5E448"/>
<dbReference type="OrthoDB" id="5192284at2"/>
<comment type="caution">
    <text evidence="4">The sequence shown here is derived from an EMBL/GenBank/DDBJ whole genome shotgun (WGS) entry which is preliminary data.</text>
</comment>
<evidence type="ECO:0000256" key="1">
    <source>
        <dbReference type="SAM" id="MobiDB-lite"/>
    </source>
</evidence>
<keyword evidence="5" id="KW-1185">Reference proteome</keyword>
<evidence type="ECO:0000259" key="3">
    <source>
        <dbReference type="PROSITE" id="PS50093"/>
    </source>
</evidence>
<feature type="region of interest" description="Disordered" evidence="1">
    <location>
        <begin position="45"/>
        <end position="74"/>
    </location>
</feature>
<keyword evidence="2" id="KW-0732">Signal</keyword>
<sequence>MMRYLHSVLILLVFSLFMPPGLPIADAADGPTAFAEQNEFGAVNSKQSRKSMLSAPSVRTENLPSPAPPAQPAALPVNDGIDYTYVRACTAGQRSNLDPATCPTMNAQCDAQDDGVLVNWIEVDSNVQPATRTPTGRSSCMYPGEPPVAPVEGAAAEEEAPIVITLEEFQKQPVLAALIVSQPSNFGLKNAHSNIFAQAQEQEFAFEFRDAAIVLKARPVSYQWNYGDGTSATTLVPGGPVDGNSFDVETPTSHQYAETGDFELTLTTFFAGDYSVDGGPFQPVAGEAAVVSEPHLMSIWRTKGHSVSQDCIENPTGIGCEPPER</sequence>
<evidence type="ECO:0000313" key="4">
    <source>
        <dbReference type="EMBL" id="THJ66217.1"/>
    </source>
</evidence>
<reference evidence="4 5" key="1">
    <citation type="submission" date="2019-04" db="EMBL/GenBank/DDBJ databases">
        <authorList>
            <person name="Liu Q."/>
            <person name="Xin Y.-H."/>
        </authorList>
    </citation>
    <scope>NUCLEOTIDE SEQUENCE [LARGE SCALE GENOMIC DNA]</scope>
    <source>
        <strain evidence="4 5">AM23</strain>
    </source>
</reference>
<evidence type="ECO:0000256" key="2">
    <source>
        <dbReference type="SAM" id="SignalP"/>
    </source>
</evidence>
<dbReference type="InterPro" id="IPR000601">
    <property type="entry name" value="PKD_dom"/>
</dbReference>
<dbReference type="Pfam" id="PF00801">
    <property type="entry name" value="PKD"/>
    <property type="match status" value="1"/>
</dbReference>
<proteinExistence type="predicted"/>
<organism evidence="4 5">
    <name type="scientific">Arthrobacter echini</name>
    <dbReference type="NCBI Taxonomy" id="1529066"/>
    <lineage>
        <taxon>Bacteria</taxon>
        <taxon>Bacillati</taxon>
        <taxon>Actinomycetota</taxon>
        <taxon>Actinomycetes</taxon>
        <taxon>Micrococcales</taxon>
        <taxon>Micrococcaceae</taxon>
        <taxon>Arthrobacter</taxon>
    </lineage>
</organism>
<name>A0A4S5E448_9MICC</name>
<dbReference type="GO" id="GO:0005975">
    <property type="term" value="P:carbohydrate metabolic process"/>
    <property type="evidence" value="ECO:0007669"/>
    <property type="project" value="UniProtKB-ARBA"/>
</dbReference>
<dbReference type="SUPFAM" id="SSF49299">
    <property type="entry name" value="PKD domain"/>
    <property type="match status" value="1"/>
</dbReference>
<accession>A0A4S5E448</accession>
<evidence type="ECO:0000313" key="5">
    <source>
        <dbReference type="Proteomes" id="UP000305233"/>
    </source>
</evidence>
<dbReference type="InterPro" id="IPR013783">
    <property type="entry name" value="Ig-like_fold"/>
</dbReference>
<dbReference type="PROSITE" id="PS50093">
    <property type="entry name" value="PKD"/>
    <property type="match status" value="1"/>
</dbReference>
<protein>
    <submittedName>
        <fullName evidence="4">PKD domain-containing protein</fullName>
    </submittedName>
</protein>
<dbReference type="InterPro" id="IPR035986">
    <property type="entry name" value="PKD_dom_sf"/>
</dbReference>
<dbReference type="Gene3D" id="2.60.40.10">
    <property type="entry name" value="Immunoglobulins"/>
    <property type="match status" value="1"/>
</dbReference>
<dbReference type="Proteomes" id="UP000305233">
    <property type="component" value="Unassembled WGS sequence"/>
</dbReference>
<feature type="chain" id="PRO_5020398942" evidence="2">
    <location>
        <begin position="28"/>
        <end position="325"/>
    </location>
</feature>
<feature type="domain" description="PKD" evidence="3">
    <location>
        <begin position="219"/>
        <end position="267"/>
    </location>
</feature>
<gene>
    <name evidence="4" type="ORF">E8P82_09445</name>
</gene>